<protein>
    <submittedName>
        <fullName evidence="3">Uncharacterized protein</fullName>
    </submittedName>
</protein>
<evidence type="ECO:0000256" key="1">
    <source>
        <dbReference type="SAM" id="Coils"/>
    </source>
</evidence>
<gene>
    <name evidence="3" type="ORF">EZV62_018097</name>
</gene>
<keyword evidence="1" id="KW-0175">Coiled coil</keyword>
<dbReference type="AlphaFoldDB" id="A0A5C7HIU2"/>
<evidence type="ECO:0000256" key="2">
    <source>
        <dbReference type="SAM" id="MobiDB-lite"/>
    </source>
</evidence>
<reference evidence="4" key="1">
    <citation type="journal article" date="2019" name="Gigascience">
        <title>De novo genome assembly of the endangered Acer yangbiense, a plant species with extremely small populations endemic to Yunnan Province, China.</title>
        <authorList>
            <person name="Yang J."/>
            <person name="Wariss H.M."/>
            <person name="Tao L."/>
            <person name="Zhang R."/>
            <person name="Yun Q."/>
            <person name="Hollingsworth P."/>
            <person name="Dao Z."/>
            <person name="Luo G."/>
            <person name="Guo H."/>
            <person name="Ma Y."/>
            <person name="Sun W."/>
        </authorList>
    </citation>
    <scope>NUCLEOTIDE SEQUENCE [LARGE SCALE GENOMIC DNA]</scope>
    <source>
        <strain evidence="4">cv. Malutang</strain>
    </source>
</reference>
<sequence length="258" mass="29684">MDQRLEKLEETMESYAGHGELLRNLADMLKKLNTRVEDATQTSEAINDSATHTLNSSAIDGQPTARRNVNDGTSNSQVALFMPKTVKIDFPRYHDKSDPTDFKDGLNSRYRPNQYLDFFGKLTWLQCNKQVQCRNTRTKLRSCWLRLDHCNMQDSDLAMDAFTRLKKAQFEAFVDSINHNGSLTTMALQVNRVDFVAEYKSGRENVVADSLSRRHDKEDNNREIYAFSQPLPKWIEAIKEEIQSNSELQKLVQLVKDG</sequence>
<dbReference type="EMBL" id="VAHF01000008">
    <property type="protein sequence ID" value="TXG56784.1"/>
    <property type="molecule type" value="Genomic_DNA"/>
</dbReference>
<evidence type="ECO:0000313" key="3">
    <source>
        <dbReference type="EMBL" id="TXG56784.1"/>
    </source>
</evidence>
<feature type="coiled-coil region" evidence="1">
    <location>
        <begin position="22"/>
        <end position="49"/>
    </location>
</feature>
<name>A0A5C7HIU2_9ROSI</name>
<keyword evidence="4" id="KW-1185">Reference proteome</keyword>
<accession>A0A5C7HIU2</accession>
<comment type="caution">
    <text evidence="3">The sequence shown here is derived from an EMBL/GenBank/DDBJ whole genome shotgun (WGS) entry which is preliminary data.</text>
</comment>
<evidence type="ECO:0000313" key="4">
    <source>
        <dbReference type="Proteomes" id="UP000323000"/>
    </source>
</evidence>
<feature type="region of interest" description="Disordered" evidence="2">
    <location>
        <begin position="52"/>
        <end position="74"/>
    </location>
</feature>
<organism evidence="3 4">
    <name type="scientific">Acer yangbiense</name>
    <dbReference type="NCBI Taxonomy" id="1000413"/>
    <lineage>
        <taxon>Eukaryota</taxon>
        <taxon>Viridiplantae</taxon>
        <taxon>Streptophyta</taxon>
        <taxon>Embryophyta</taxon>
        <taxon>Tracheophyta</taxon>
        <taxon>Spermatophyta</taxon>
        <taxon>Magnoliopsida</taxon>
        <taxon>eudicotyledons</taxon>
        <taxon>Gunneridae</taxon>
        <taxon>Pentapetalae</taxon>
        <taxon>rosids</taxon>
        <taxon>malvids</taxon>
        <taxon>Sapindales</taxon>
        <taxon>Sapindaceae</taxon>
        <taxon>Hippocastanoideae</taxon>
        <taxon>Acereae</taxon>
        <taxon>Acer</taxon>
    </lineage>
</organism>
<dbReference type="OrthoDB" id="1749531at2759"/>
<dbReference type="Proteomes" id="UP000323000">
    <property type="component" value="Chromosome 8"/>
</dbReference>
<proteinExistence type="predicted"/>